<dbReference type="EMBL" id="JBGMEK010000031">
    <property type="protein sequence ID" value="MFA0812008.1"/>
    <property type="molecule type" value="Genomic_DNA"/>
</dbReference>
<evidence type="ECO:0000313" key="2">
    <source>
        <dbReference type="EMBL" id="MFA0812008.1"/>
    </source>
</evidence>
<dbReference type="Proteomes" id="UP001569428">
    <property type="component" value="Unassembled WGS sequence"/>
</dbReference>
<gene>
    <name evidence="2" type="ORF">ACCI49_13890</name>
</gene>
<feature type="region of interest" description="Disordered" evidence="1">
    <location>
        <begin position="23"/>
        <end position="46"/>
    </location>
</feature>
<name>A0ABV4P229_9GAMM</name>
<evidence type="ECO:0000313" key="3">
    <source>
        <dbReference type="Proteomes" id="UP001569428"/>
    </source>
</evidence>
<proteinExistence type="predicted"/>
<comment type="caution">
    <text evidence="2">The sequence shown here is derived from an EMBL/GenBank/DDBJ whole genome shotgun (WGS) entry which is preliminary data.</text>
</comment>
<protein>
    <submittedName>
        <fullName evidence="2">Uncharacterized protein</fullName>
    </submittedName>
</protein>
<organism evidence="2 3">
    <name type="scientific">Microbulbifer epialgicus</name>
    <dbReference type="NCBI Taxonomy" id="393907"/>
    <lineage>
        <taxon>Bacteria</taxon>
        <taxon>Pseudomonadati</taxon>
        <taxon>Pseudomonadota</taxon>
        <taxon>Gammaproteobacteria</taxon>
        <taxon>Cellvibrionales</taxon>
        <taxon>Microbulbiferaceae</taxon>
        <taxon>Microbulbifer</taxon>
    </lineage>
</organism>
<reference evidence="2 3" key="1">
    <citation type="submission" date="2024-08" db="EMBL/GenBank/DDBJ databases">
        <authorList>
            <person name="Ishaq N."/>
        </authorList>
    </citation>
    <scope>NUCLEOTIDE SEQUENCE [LARGE SCALE GENOMIC DNA]</scope>
    <source>
        <strain evidence="2 3">DSM 18651</strain>
    </source>
</reference>
<evidence type="ECO:0000256" key="1">
    <source>
        <dbReference type="SAM" id="MobiDB-lite"/>
    </source>
</evidence>
<keyword evidence="3" id="KW-1185">Reference proteome</keyword>
<sequence>MLILSHIGCVVLGVLLEYGVSKLGSSKSRSSQHDTATDLEGFNDGP</sequence>
<dbReference type="RefSeq" id="WP_371839620.1">
    <property type="nucleotide sequence ID" value="NZ_JBGMEK010000031.1"/>
</dbReference>
<accession>A0ABV4P229</accession>